<dbReference type="EMBL" id="CALYLO010000007">
    <property type="protein sequence ID" value="CAH8247373.1"/>
    <property type="molecule type" value="Genomic_DNA"/>
</dbReference>
<accession>A0ABM9G667</accession>
<protein>
    <submittedName>
        <fullName evidence="2">Phage terminase small subunit P27 family</fullName>
    </submittedName>
</protein>
<evidence type="ECO:0000313" key="4">
    <source>
        <dbReference type="EMBL" id="CAH8249871.1"/>
    </source>
</evidence>
<reference evidence="2" key="1">
    <citation type="submission" date="2022-06" db="EMBL/GenBank/DDBJ databases">
        <authorList>
            <person name="Dietemann V."/>
            <person name="Ory F."/>
            <person name="Dainat B."/>
            <person name="Oberhansli S."/>
        </authorList>
    </citation>
    <scope>NUCLEOTIDE SEQUENCE</scope>
    <source>
        <strain evidence="2">Ena-SAMPLE-TAB-26-04-2022-14:26:32:270-5432</strain>
    </source>
</reference>
<dbReference type="InterPro" id="IPR006448">
    <property type="entry name" value="Phage_term_ssu_P27"/>
</dbReference>
<dbReference type="Pfam" id="PF05119">
    <property type="entry name" value="Terminase_4"/>
    <property type="match status" value="1"/>
</dbReference>
<dbReference type="RefSeq" id="WP_213430758.1">
    <property type="nucleotide sequence ID" value="NZ_AP031286.1"/>
</dbReference>
<evidence type="ECO:0000313" key="2">
    <source>
        <dbReference type="EMBL" id="CAH8247373.1"/>
    </source>
</evidence>
<evidence type="ECO:0000313" key="5">
    <source>
        <dbReference type="Proteomes" id="UP001154322"/>
    </source>
</evidence>
<dbReference type="EMBL" id="CALYLO010000020">
    <property type="protein sequence ID" value="CAH8249871.1"/>
    <property type="molecule type" value="Genomic_DNA"/>
</dbReference>
<dbReference type="NCBIfam" id="TIGR01558">
    <property type="entry name" value="sm_term_P27"/>
    <property type="match status" value="1"/>
</dbReference>
<name>A0ABM9G667_9BACL</name>
<evidence type="ECO:0000313" key="3">
    <source>
        <dbReference type="EMBL" id="CAH8248431.1"/>
    </source>
</evidence>
<dbReference type="Proteomes" id="UP001154322">
    <property type="component" value="Unassembled WGS sequence"/>
</dbReference>
<comment type="caution">
    <text evidence="2">The sequence shown here is derived from an EMBL/GenBank/DDBJ whole genome shotgun (WGS) entry which is preliminary data.</text>
</comment>
<evidence type="ECO:0000313" key="1">
    <source>
        <dbReference type="EMBL" id="CAH8246329.1"/>
    </source>
</evidence>
<gene>
    <name evidence="1" type="ORF">WJ0W_003564</name>
    <name evidence="2" type="ORF">WJ0W_004607</name>
    <name evidence="3" type="ORF">WJ0W_005694</name>
    <name evidence="4" type="ORF">WJ0W_007055</name>
</gene>
<sequence length="162" mass="18758">MGRNPKPLHLIKGHLTKKQKFERQDKEQKISSRLRRDRIRAPAWLNDKAKKMFRDLVKQLEETELLTNLDVNGLAQYCDLHARMLELRTEVEEKGYTLVNENSRGGITYVTNPALTALNSTIKLLQAYESKFGLTVYDRTKIALKDEKPKESDPVTDRFGDI</sequence>
<proteinExistence type="predicted"/>
<dbReference type="EMBL" id="CALYLO010000004">
    <property type="protein sequence ID" value="CAH8246329.1"/>
    <property type="molecule type" value="Genomic_DNA"/>
</dbReference>
<organism evidence="2 5">
    <name type="scientific">Paenibacillus melissococcoides</name>
    <dbReference type="NCBI Taxonomy" id="2912268"/>
    <lineage>
        <taxon>Bacteria</taxon>
        <taxon>Bacillati</taxon>
        <taxon>Bacillota</taxon>
        <taxon>Bacilli</taxon>
        <taxon>Bacillales</taxon>
        <taxon>Paenibacillaceae</taxon>
        <taxon>Paenibacillus</taxon>
    </lineage>
</organism>
<keyword evidence="5" id="KW-1185">Reference proteome</keyword>
<dbReference type="EMBL" id="CALYLO010000009">
    <property type="protein sequence ID" value="CAH8248431.1"/>
    <property type="molecule type" value="Genomic_DNA"/>
</dbReference>